<feature type="transmembrane region" description="Helical" evidence="5">
    <location>
        <begin position="113"/>
        <end position="135"/>
    </location>
</feature>
<reference evidence="7" key="1">
    <citation type="submission" date="2016-11" db="EMBL/GenBank/DDBJ databases">
        <title>Actinomyces gypaetusis sp. nov. isolated from Gypaetus barbatus in Qinghai Tibet Plateau China.</title>
        <authorList>
            <person name="Meng X."/>
        </authorList>
    </citation>
    <scope>NUCLEOTIDE SEQUENCE [LARGE SCALE GENOMIC DNA]</scope>
    <source>
        <strain evidence="7">DSM 15383</strain>
    </source>
</reference>
<dbReference type="GO" id="GO:0022857">
    <property type="term" value="F:transmembrane transporter activity"/>
    <property type="evidence" value="ECO:0007669"/>
    <property type="project" value="InterPro"/>
</dbReference>
<evidence type="ECO:0000256" key="1">
    <source>
        <dbReference type="ARBA" id="ARBA00004141"/>
    </source>
</evidence>
<dbReference type="Gene3D" id="1.20.1740.10">
    <property type="entry name" value="Amino acid/polyamine transporter I"/>
    <property type="match status" value="1"/>
</dbReference>
<feature type="transmembrane region" description="Helical" evidence="5">
    <location>
        <begin position="407"/>
        <end position="426"/>
    </location>
</feature>
<protein>
    <submittedName>
        <fullName evidence="6">DNA-binding protein</fullName>
    </submittedName>
</protein>
<feature type="transmembrane region" description="Helical" evidence="5">
    <location>
        <begin position="56"/>
        <end position="85"/>
    </location>
</feature>
<keyword evidence="7" id="KW-1185">Reference proteome</keyword>
<feature type="transmembrane region" description="Helical" evidence="5">
    <location>
        <begin position="176"/>
        <end position="196"/>
    </location>
</feature>
<evidence type="ECO:0000313" key="6">
    <source>
        <dbReference type="EMBL" id="OKL49954.1"/>
    </source>
</evidence>
<feature type="transmembrane region" description="Helical" evidence="5">
    <location>
        <begin position="384"/>
        <end position="401"/>
    </location>
</feature>
<dbReference type="PANTHER" id="PTHR47704:SF1">
    <property type="entry name" value="POTASSIUM TRANSPORTER KIMA"/>
    <property type="match status" value="1"/>
</dbReference>
<evidence type="ECO:0000256" key="4">
    <source>
        <dbReference type="ARBA" id="ARBA00023136"/>
    </source>
</evidence>
<dbReference type="STRING" id="156892.BM477_03350"/>
<evidence type="ECO:0000313" key="7">
    <source>
        <dbReference type="Proteomes" id="UP000186465"/>
    </source>
</evidence>
<dbReference type="Pfam" id="PF13520">
    <property type="entry name" value="AA_permease_2"/>
    <property type="match status" value="1"/>
</dbReference>
<feature type="transmembrane region" description="Helical" evidence="5">
    <location>
        <begin position="266"/>
        <end position="286"/>
    </location>
</feature>
<evidence type="ECO:0000256" key="3">
    <source>
        <dbReference type="ARBA" id="ARBA00022989"/>
    </source>
</evidence>
<name>A0A1Q5PQV4_9ACTO</name>
<evidence type="ECO:0000256" key="2">
    <source>
        <dbReference type="ARBA" id="ARBA00022692"/>
    </source>
</evidence>
<proteinExistence type="predicted"/>
<organism evidence="6 7">
    <name type="scientific">Boudabousia marimammalium</name>
    <dbReference type="NCBI Taxonomy" id="156892"/>
    <lineage>
        <taxon>Bacteria</taxon>
        <taxon>Bacillati</taxon>
        <taxon>Actinomycetota</taxon>
        <taxon>Actinomycetes</taxon>
        <taxon>Actinomycetales</taxon>
        <taxon>Actinomycetaceae</taxon>
        <taxon>Boudabousia</taxon>
    </lineage>
</organism>
<feature type="transmembrane region" description="Helical" evidence="5">
    <location>
        <begin position="475"/>
        <end position="492"/>
    </location>
</feature>
<comment type="caution">
    <text evidence="6">The sequence shown here is derived from an EMBL/GenBank/DDBJ whole genome shotgun (WGS) entry which is preliminary data.</text>
</comment>
<accession>A0A1Q5PQV4</accession>
<feature type="transmembrane region" description="Helical" evidence="5">
    <location>
        <begin position="226"/>
        <end position="246"/>
    </location>
</feature>
<dbReference type="InterPro" id="IPR002293">
    <property type="entry name" value="AA/rel_permease1"/>
</dbReference>
<feature type="transmembrane region" description="Helical" evidence="5">
    <location>
        <begin position="141"/>
        <end position="164"/>
    </location>
</feature>
<comment type="subcellular location">
    <subcellularLocation>
        <location evidence="1">Membrane</location>
        <topology evidence="1">Multi-pass membrane protein</topology>
    </subcellularLocation>
</comment>
<dbReference type="Proteomes" id="UP000186465">
    <property type="component" value="Unassembled WGS sequence"/>
</dbReference>
<dbReference type="GO" id="GO:0003677">
    <property type="term" value="F:DNA binding"/>
    <property type="evidence" value="ECO:0007669"/>
    <property type="project" value="UniProtKB-KW"/>
</dbReference>
<keyword evidence="3 5" id="KW-1133">Transmembrane helix</keyword>
<keyword evidence="2 5" id="KW-0812">Transmembrane</keyword>
<dbReference type="AlphaFoldDB" id="A0A1Q5PQV4"/>
<keyword evidence="4 5" id="KW-0472">Membrane</keyword>
<dbReference type="InterPro" id="IPR053153">
    <property type="entry name" value="APC_K+_Transporter"/>
</dbReference>
<feature type="transmembrane region" description="Helical" evidence="5">
    <location>
        <begin position="451"/>
        <end position="469"/>
    </location>
</feature>
<dbReference type="EMBL" id="MPDM01000003">
    <property type="protein sequence ID" value="OKL49954.1"/>
    <property type="molecule type" value="Genomic_DNA"/>
</dbReference>
<dbReference type="PANTHER" id="PTHR47704">
    <property type="entry name" value="POTASSIUM TRANSPORTER KIMA"/>
    <property type="match status" value="1"/>
</dbReference>
<feature type="transmembrane region" description="Helical" evidence="5">
    <location>
        <begin position="331"/>
        <end position="363"/>
    </location>
</feature>
<dbReference type="GO" id="GO:0016020">
    <property type="term" value="C:membrane"/>
    <property type="evidence" value="ECO:0007669"/>
    <property type="project" value="UniProtKB-SubCell"/>
</dbReference>
<gene>
    <name evidence="6" type="ORF">BM477_03350</name>
</gene>
<sequence length="678" mass="73337">MVIVQNTLARFKRFIFGRPLQTVARDRSLLPKRIALPAFASGALSSVAYAPDEILLILSLAGFGATVYAPWVGLVVVAVLTVVIISYRQTVYAYPSGGGDYEVVSKNLGRKPALVVASALIVDYMLTVAVSVAAASRYLGIVFPLFANHKVLVAVSVVVLLTLLHMRGMRQTGRGAALPTYLFMLVIGSLAVAGLVKEAWGTLGIAPSATYDIIATDHFQGGLTGLAGAFLILRAFSSGCVALTGVETIANNVPSFRKPKAQNAAATLAVLGVVSGLLLFSVVHLASATKIRYVEDPSTQMQLHGAPVPEGTVVGPVIIQLTRVIFDANNIIIGIVGLVTALILVTAANSAVKGFPALISVLAKDGFLPRQFYTRGDKFSYSNGILLLTVPTVVLIVLMQASVTGLIQLYIIGVFLSFTLSQLGMIRHWDNALKTEIDADLRRRYRHSRRINMIGGILTTVVVAVVFIAKFTHGAWLAVLLMAAFFTLMLAISNHYTSVRAELDVPNLSAARVLPTRVHAVILVSKLDRPSMRAISYARATNPTSAEILSVVFDEEHVETLKAQWEKSGLPVPLTFVDAPYRDVTVPIMKHIRGWRRRNPGELVVVYLPEYLVQHWWQGLLHNHTVLRLKTTLLFTPGVVVAAVPWQLGNEHKATSLVRVVSEDPVDGDKSLGEKRGS</sequence>
<evidence type="ECO:0000256" key="5">
    <source>
        <dbReference type="SAM" id="Phobius"/>
    </source>
</evidence>
<keyword evidence="6" id="KW-0238">DNA-binding</keyword>